<comment type="subcellular location">
    <subcellularLocation>
        <location evidence="2 7">Membrane</location>
        <topology evidence="2 7">Multi-pass membrane protein</topology>
    </subcellularLocation>
</comment>
<protein>
    <recommendedName>
        <fullName evidence="7">PRA1 family protein</fullName>
    </recommendedName>
</protein>
<evidence type="ECO:0000313" key="10">
    <source>
        <dbReference type="Proteomes" id="UP000295252"/>
    </source>
</evidence>
<dbReference type="InParanoid" id="A0A068UCZ2"/>
<dbReference type="EMBL" id="HG739106">
    <property type="protein sequence ID" value="CDP06425.1"/>
    <property type="molecule type" value="Genomic_DNA"/>
</dbReference>
<accession>A0A068UCZ2</accession>
<dbReference type="GO" id="GO:0016192">
    <property type="term" value="P:vesicle-mediated transport"/>
    <property type="evidence" value="ECO:0007669"/>
    <property type="project" value="UniProtKB-ARBA"/>
</dbReference>
<dbReference type="PhylomeDB" id="A0A068UCZ2"/>
<dbReference type="InterPro" id="IPR004895">
    <property type="entry name" value="Prenylated_rab_accept_PRA1"/>
</dbReference>
<keyword evidence="6 7" id="KW-0472">Membrane</keyword>
<keyword evidence="4 7" id="KW-0812">Transmembrane</keyword>
<feature type="transmembrane region" description="Helical" evidence="7">
    <location>
        <begin position="85"/>
        <end position="104"/>
    </location>
</feature>
<sequence>MASSSPAILPITNPQPSAAATTTTTDSIQSSGPPPAFRAFINHISDTVRNGLASRRPWSELVDRSAFSKPDSISDATQRIRKNYAYFRVNYLAVITGVVAVSLLTNPLSLILLAALLAAWLFLYLFRTASDPPLTLFGRQFSDRETLVGLIVSTIVVIFLTSVGSVLVSALMVGLAIVCAHGAFRVPEDLFLDEQESPATGFLSFLTGASSNATVAATAPAVAARV</sequence>
<evidence type="ECO:0000256" key="2">
    <source>
        <dbReference type="ARBA" id="ARBA00004141"/>
    </source>
</evidence>
<evidence type="ECO:0000313" key="9">
    <source>
        <dbReference type="EMBL" id="CDP06425.1"/>
    </source>
</evidence>
<dbReference type="Gramene" id="CDP06425">
    <property type="protein sequence ID" value="CDP06425"/>
    <property type="gene ID" value="GSCOC_T00023275001"/>
</dbReference>
<comment type="function">
    <text evidence="1 7">May be involved in both secretory and endocytic intracellular trafficking in the endosomal/prevacuolar compartments.</text>
</comment>
<feature type="region of interest" description="Disordered" evidence="8">
    <location>
        <begin position="1"/>
        <end position="32"/>
    </location>
</feature>
<evidence type="ECO:0000256" key="8">
    <source>
        <dbReference type="SAM" id="MobiDB-lite"/>
    </source>
</evidence>
<name>A0A068UCZ2_COFCA</name>
<evidence type="ECO:0000256" key="3">
    <source>
        <dbReference type="ARBA" id="ARBA00006483"/>
    </source>
</evidence>
<comment type="similarity">
    <text evidence="3 7">Belongs to the PRA1 family.</text>
</comment>
<evidence type="ECO:0000256" key="6">
    <source>
        <dbReference type="ARBA" id="ARBA00023136"/>
    </source>
</evidence>
<keyword evidence="5 7" id="KW-1133">Transmembrane helix</keyword>
<dbReference type="Proteomes" id="UP000295252">
    <property type="component" value="Chromosome VIII"/>
</dbReference>
<dbReference type="GO" id="GO:0005794">
    <property type="term" value="C:Golgi apparatus"/>
    <property type="evidence" value="ECO:0007669"/>
    <property type="project" value="TreeGrafter"/>
</dbReference>
<dbReference type="AlphaFoldDB" id="A0A068UCZ2"/>
<keyword evidence="7" id="KW-0813">Transport</keyword>
<dbReference type="OrthoDB" id="63113at2759"/>
<evidence type="ECO:0000256" key="5">
    <source>
        <dbReference type="ARBA" id="ARBA00022989"/>
    </source>
</evidence>
<reference evidence="10" key="1">
    <citation type="journal article" date="2014" name="Science">
        <title>The coffee genome provides insight into the convergent evolution of caffeine biosynthesis.</title>
        <authorList>
            <person name="Denoeud F."/>
            <person name="Carretero-Paulet L."/>
            <person name="Dereeper A."/>
            <person name="Droc G."/>
            <person name="Guyot R."/>
            <person name="Pietrella M."/>
            <person name="Zheng C."/>
            <person name="Alberti A."/>
            <person name="Anthony F."/>
            <person name="Aprea G."/>
            <person name="Aury J.M."/>
            <person name="Bento P."/>
            <person name="Bernard M."/>
            <person name="Bocs S."/>
            <person name="Campa C."/>
            <person name="Cenci A."/>
            <person name="Combes M.C."/>
            <person name="Crouzillat D."/>
            <person name="Da Silva C."/>
            <person name="Daddiego L."/>
            <person name="De Bellis F."/>
            <person name="Dussert S."/>
            <person name="Garsmeur O."/>
            <person name="Gayraud T."/>
            <person name="Guignon V."/>
            <person name="Jahn K."/>
            <person name="Jamilloux V."/>
            <person name="Joet T."/>
            <person name="Labadie K."/>
            <person name="Lan T."/>
            <person name="Leclercq J."/>
            <person name="Lepelley M."/>
            <person name="Leroy T."/>
            <person name="Li L.T."/>
            <person name="Librado P."/>
            <person name="Lopez L."/>
            <person name="Munoz A."/>
            <person name="Noel B."/>
            <person name="Pallavicini A."/>
            <person name="Perrotta G."/>
            <person name="Poncet V."/>
            <person name="Pot D."/>
            <person name="Priyono X."/>
            <person name="Rigoreau M."/>
            <person name="Rouard M."/>
            <person name="Rozas J."/>
            <person name="Tranchant-Dubreuil C."/>
            <person name="VanBuren R."/>
            <person name="Zhang Q."/>
            <person name="Andrade A.C."/>
            <person name="Argout X."/>
            <person name="Bertrand B."/>
            <person name="de Kochko A."/>
            <person name="Graziosi G."/>
            <person name="Henry R.J."/>
            <person name="Jayarama X."/>
            <person name="Ming R."/>
            <person name="Nagai C."/>
            <person name="Rounsley S."/>
            <person name="Sankoff D."/>
            <person name="Giuliano G."/>
            <person name="Albert V.A."/>
            <person name="Wincker P."/>
            <person name="Lashermes P."/>
        </authorList>
    </citation>
    <scope>NUCLEOTIDE SEQUENCE [LARGE SCALE GENOMIC DNA]</scope>
    <source>
        <strain evidence="10">cv. DH200-94</strain>
    </source>
</reference>
<dbReference type="PANTHER" id="PTHR19317:SF34">
    <property type="entry name" value="PRA1 FAMILY PROTEIN-RELATED"/>
    <property type="match status" value="1"/>
</dbReference>
<dbReference type="GO" id="GO:0016020">
    <property type="term" value="C:membrane"/>
    <property type="evidence" value="ECO:0007669"/>
    <property type="project" value="UniProtKB-SubCell"/>
</dbReference>
<dbReference type="PANTHER" id="PTHR19317">
    <property type="entry name" value="PRENYLATED RAB ACCEPTOR 1-RELATED"/>
    <property type="match status" value="1"/>
</dbReference>
<evidence type="ECO:0000256" key="4">
    <source>
        <dbReference type="ARBA" id="ARBA00022692"/>
    </source>
</evidence>
<dbReference type="OMA" id="ANRRPWS"/>
<organism evidence="9 10">
    <name type="scientific">Coffea canephora</name>
    <name type="common">Robusta coffee</name>
    <dbReference type="NCBI Taxonomy" id="49390"/>
    <lineage>
        <taxon>Eukaryota</taxon>
        <taxon>Viridiplantae</taxon>
        <taxon>Streptophyta</taxon>
        <taxon>Embryophyta</taxon>
        <taxon>Tracheophyta</taxon>
        <taxon>Spermatophyta</taxon>
        <taxon>Magnoliopsida</taxon>
        <taxon>eudicotyledons</taxon>
        <taxon>Gunneridae</taxon>
        <taxon>Pentapetalae</taxon>
        <taxon>asterids</taxon>
        <taxon>lamiids</taxon>
        <taxon>Gentianales</taxon>
        <taxon>Rubiaceae</taxon>
        <taxon>Ixoroideae</taxon>
        <taxon>Gardenieae complex</taxon>
        <taxon>Bertiereae - Coffeeae clade</taxon>
        <taxon>Coffeeae</taxon>
        <taxon>Coffea</taxon>
    </lineage>
</organism>
<feature type="compositionally biased region" description="Polar residues" evidence="8">
    <location>
        <begin position="1"/>
        <end position="16"/>
    </location>
</feature>
<evidence type="ECO:0000256" key="1">
    <source>
        <dbReference type="ARBA" id="ARBA00002501"/>
    </source>
</evidence>
<dbReference type="GO" id="GO:0005783">
    <property type="term" value="C:endoplasmic reticulum"/>
    <property type="evidence" value="ECO:0007669"/>
    <property type="project" value="TreeGrafter"/>
</dbReference>
<dbReference type="Pfam" id="PF03208">
    <property type="entry name" value="PRA1"/>
    <property type="match status" value="1"/>
</dbReference>
<feature type="transmembrane region" description="Helical" evidence="7">
    <location>
        <begin position="147"/>
        <end position="178"/>
    </location>
</feature>
<evidence type="ECO:0000256" key="7">
    <source>
        <dbReference type="RuleBase" id="RU363107"/>
    </source>
</evidence>
<proteinExistence type="inferred from homology"/>
<keyword evidence="10" id="KW-1185">Reference proteome</keyword>
<feature type="transmembrane region" description="Helical" evidence="7">
    <location>
        <begin position="110"/>
        <end position="126"/>
    </location>
</feature>
<gene>
    <name evidence="9" type="ORF">GSCOC_T00023275001</name>
</gene>